<evidence type="ECO:0000256" key="6">
    <source>
        <dbReference type="ARBA" id="ARBA00023136"/>
    </source>
</evidence>
<keyword evidence="4 7" id="KW-0812">Transmembrane</keyword>
<keyword evidence="7" id="KW-0653">Protein transport</keyword>
<evidence type="ECO:0000256" key="7">
    <source>
        <dbReference type="RuleBase" id="RU003879"/>
    </source>
</evidence>
<comment type="subcellular location">
    <subcellularLocation>
        <location evidence="1">Cell membrane</location>
        <topology evidence="1">Single-pass membrane protein</topology>
    </subcellularLocation>
    <subcellularLocation>
        <location evidence="7">Cell membrane</location>
        <topology evidence="7">Single-pass type II membrane protein</topology>
    </subcellularLocation>
</comment>
<evidence type="ECO:0000256" key="4">
    <source>
        <dbReference type="ARBA" id="ARBA00022692"/>
    </source>
</evidence>
<reference evidence="9" key="1">
    <citation type="submission" date="2021-08" db="EMBL/GenBank/DDBJ databases">
        <authorList>
            <person name="Stevens D.C."/>
        </authorList>
    </citation>
    <scope>NUCLEOTIDE SEQUENCE</scope>
    <source>
        <strain evidence="9">DSM 53165</strain>
    </source>
</reference>
<evidence type="ECO:0000313" key="10">
    <source>
        <dbReference type="Proteomes" id="UP001139031"/>
    </source>
</evidence>
<keyword evidence="7" id="KW-0813">Transport</keyword>
<protein>
    <submittedName>
        <fullName evidence="9">Biopolymer transporter ExbD</fullName>
    </submittedName>
</protein>
<accession>A0ABS7TTP7</accession>
<name>A0ABS7TTP7_9BACT</name>
<dbReference type="PANTHER" id="PTHR30558:SF3">
    <property type="entry name" value="BIOPOLYMER TRANSPORT PROTEIN EXBD-RELATED"/>
    <property type="match status" value="1"/>
</dbReference>
<feature type="transmembrane region" description="Helical" evidence="8">
    <location>
        <begin position="12"/>
        <end position="37"/>
    </location>
</feature>
<keyword evidence="6 8" id="KW-0472">Membrane</keyword>
<evidence type="ECO:0000256" key="5">
    <source>
        <dbReference type="ARBA" id="ARBA00022989"/>
    </source>
</evidence>
<evidence type="ECO:0000256" key="1">
    <source>
        <dbReference type="ARBA" id="ARBA00004162"/>
    </source>
</evidence>
<gene>
    <name evidence="9" type="ORF">K7C98_20105</name>
</gene>
<keyword evidence="3" id="KW-1003">Cell membrane</keyword>
<keyword evidence="5 8" id="KW-1133">Transmembrane helix</keyword>
<dbReference type="Proteomes" id="UP001139031">
    <property type="component" value="Unassembled WGS sequence"/>
</dbReference>
<evidence type="ECO:0000256" key="3">
    <source>
        <dbReference type="ARBA" id="ARBA00022475"/>
    </source>
</evidence>
<sequence length="147" mass="15042">MAGHTSGGDQGGLIVGINVTPMVDIVLVLLIIFIVTAKIIVTPAVEMDLPEASTAGEVQVVLSVIVPERGATLVDGDPIAGDDDLVARAAAVRARSPQVRAVIHADGEVPHRRVVATIDALQRGGVYRVAFATLSPAPGPSGQEATP</sequence>
<comment type="similarity">
    <text evidence="2 7">Belongs to the ExbD/TolR family.</text>
</comment>
<dbReference type="RefSeq" id="WP_224193312.1">
    <property type="nucleotide sequence ID" value="NZ_JAIRAU010000027.1"/>
</dbReference>
<evidence type="ECO:0000313" key="9">
    <source>
        <dbReference type="EMBL" id="MBZ5711550.1"/>
    </source>
</evidence>
<keyword evidence="10" id="KW-1185">Reference proteome</keyword>
<dbReference type="EMBL" id="JAIRAU010000027">
    <property type="protein sequence ID" value="MBZ5711550.1"/>
    <property type="molecule type" value="Genomic_DNA"/>
</dbReference>
<proteinExistence type="inferred from homology"/>
<dbReference type="Gene3D" id="3.30.420.270">
    <property type="match status" value="1"/>
</dbReference>
<dbReference type="InterPro" id="IPR003400">
    <property type="entry name" value="ExbD"/>
</dbReference>
<evidence type="ECO:0000256" key="8">
    <source>
        <dbReference type="SAM" id="Phobius"/>
    </source>
</evidence>
<evidence type="ECO:0000256" key="2">
    <source>
        <dbReference type="ARBA" id="ARBA00005811"/>
    </source>
</evidence>
<comment type="caution">
    <text evidence="9">The sequence shown here is derived from an EMBL/GenBank/DDBJ whole genome shotgun (WGS) entry which is preliminary data.</text>
</comment>
<dbReference type="Pfam" id="PF02472">
    <property type="entry name" value="ExbD"/>
    <property type="match status" value="1"/>
</dbReference>
<organism evidence="9 10">
    <name type="scientific">Nannocystis pusilla</name>
    <dbReference type="NCBI Taxonomy" id="889268"/>
    <lineage>
        <taxon>Bacteria</taxon>
        <taxon>Pseudomonadati</taxon>
        <taxon>Myxococcota</taxon>
        <taxon>Polyangia</taxon>
        <taxon>Nannocystales</taxon>
        <taxon>Nannocystaceae</taxon>
        <taxon>Nannocystis</taxon>
    </lineage>
</organism>
<dbReference type="PANTHER" id="PTHR30558">
    <property type="entry name" value="EXBD MEMBRANE COMPONENT OF PMF-DRIVEN MACROMOLECULE IMPORT SYSTEM"/>
    <property type="match status" value="1"/>
</dbReference>